<evidence type="ECO:0000313" key="7">
    <source>
        <dbReference type="EMBL" id="USW49166.1"/>
    </source>
</evidence>
<feature type="transmembrane region" description="Helical" evidence="6">
    <location>
        <begin position="345"/>
        <end position="365"/>
    </location>
</feature>
<comment type="subcellular location">
    <subcellularLocation>
        <location evidence="1">Membrane</location>
        <topology evidence="1">Multi-pass membrane protein</topology>
    </subcellularLocation>
</comment>
<dbReference type="GO" id="GO:0022857">
    <property type="term" value="F:transmembrane transporter activity"/>
    <property type="evidence" value="ECO:0007669"/>
    <property type="project" value="InterPro"/>
</dbReference>
<feature type="transmembrane region" description="Helical" evidence="6">
    <location>
        <begin position="442"/>
        <end position="462"/>
    </location>
</feature>
<keyword evidence="3 6" id="KW-0812">Transmembrane</keyword>
<dbReference type="SUPFAM" id="SSF103473">
    <property type="entry name" value="MFS general substrate transporter"/>
    <property type="match status" value="1"/>
</dbReference>
<feature type="transmembrane region" description="Helical" evidence="6">
    <location>
        <begin position="209"/>
        <end position="230"/>
    </location>
</feature>
<dbReference type="Gene3D" id="1.20.1250.20">
    <property type="entry name" value="MFS general substrate transporter like domains"/>
    <property type="match status" value="1"/>
</dbReference>
<organism evidence="7 8">
    <name type="scientific">Septoria linicola</name>
    <dbReference type="NCBI Taxonomy" id="215465"/>
    <lineage>
        <taxon>Eukaryota</taxon>
        <taxon>Fungi</taxon>
        <taxon>Dikarya</taxon>
        <taxon>Ascomycota</taxon>
        <taxon>Pezizomycotina</taxon>
        <taxon>Dothideomycetes</taxon>
        <taxon>Dothideomycetidae</taxon>
        <taxon>Mycosphaerellales</taxon>
        <taxon>Mycosphaerellaceae</taxon>
        <taxon>Septoria</taxon>
    </lineage>
</organism>
<dbReference type="EMBL" id="CP099419">
    <property type="protein sequence ID" value="USW49166.1"/>
    <property type="molecule type" value="Genomic_DNA"/>
</dbReference>
<evidence type="ECO:0000256" key="6">
    <source>
        <dbReference type="SAM" id="Phobius"/>
    </source>
</evidence>
<gene>
    <name evidence="7" type="ORF">Slin15195_G024850</name>
</gene>
<feature type="transmembrane region" description="Helical" evidence="6">
    <location>
        <begin position="371"/>
        <end position="393"/>
    </location>
</feature>
<dbReference type="AlphaFoldDB" id="A0A9Q9AQX6"/>
<keyword evidence="2" id="KW-0813">Transport</keyword>
<protein>
    <submittedName>
        <fullName evidence="7">Major facilitator superfamily, MFS transporter superfamily</fullName>
    </submittedName>
</protein>
<dbReference type="InterPro" id="IPR036259">
    <property type="entry name" value="MFS_trans_sf"/>
</dbReference>
<dbReference type="Proteomes" id="UP001056384">
    <property type="component" value="Chromosome 2"/>
</dbReference>
<feature type="transmembrane region" description="Helical" evidence="6">
    <location>
        <begin position="405"/>
        <end position="422"/>
    </location>
</feature>
<dbReference type="InterPro" id="IPR011701">
    <property type="entry name" value="MFS"/>
</dbReference>
<keyword evidence="4 6" id="KW-1133">Transmembrane helix</keyword>
<evidence type="ECO:0000313" key="8">
    <source>
        <dbReference type="Proteomes" id="UP001056384"/>
    </source>
</evidence>
<evidence type="ECO:0000256" key="4">
    <source>
        <dbReference type="ARBA" id="ARBA00022989"/>
    </source>
</evidence>
<evidence type="ECO:0000256" key="3">
    <source>
        <dbReference type="ARBA" id="ARBA00022692"/>
    </source>
</evidence>
<keyword evidence="5 6" id="KW-0472">Membrane</keyword>
<dbReference type="PANTHER" id="PTHR43791">
    <property type="entry name" value="PERMEASE-RELATED"/>
    <property type="match status" value="1"/>
</dbReference>
<dbReference type="Pfam" id="PF07690">
    <property type="entry name" value="MFS_1"/>
    <property type="match status" value="1"/>
</dbReference>
<feature type="transmembrane region" description="Helical" evidence="6">
    <location>
        <begin position="158"/>
        <end position="178"/>
    </location>
</feature>
<reference evidence="7" key="1">
    <citation type="submission" date="2022-06" db="EMBL/GenBank/DDBJ databases">
        <title>Complete genome sequences of two strains of the flax pathogen Septoria linicola.</title>
        <authorList>
            <person name="Lapalu N."/>
            <person name="Simon A."/>
            <person name="Demenou B."/>
            <person name="Paumier D."/>
            <person name="Guillot M.-P."/>
            <person name="Gout L."/>
            <person name="Valade R."/>
        </authorList>
    </citation>
    <scope>NUCLEOTIDE SEQUENCE</scope>
    <source>
        <strain evidence="7">SE15195</strain>
    </source>
</reference>
<feature type="transmembrane region" description="Helical" evidence="6">
    <location>
        <begin position="315"/>
        <end position="338"/>
    </location>
</feature>
<evidence type="ECO:0000256" key="5">
    <source>
        <dbReference type="ARBA" id="ARBA00023136"/>
    </source>
</evidence>
<proteinExistence type="predicted"/>
<evidence type="ECO:0000256" key="1">
    <source>
        <dbReference type="ARBA" id="ARBA00004141"/>
    </source>
</evidence>
<keyword evidence="8" id="KW-1185">Reference proteome</keyword>
<feature type="transmembrane region" description="Helical" evidence="6">
    <location>
        <begin position="185"/>
        <end position="203"/>
    </location>
</feature>
<sequence length="533" mass="57920">MQSNSEPKTPVASVVVAAPQRKDLDMAYSFLQQHTTRGTGADHTQHVKLISRATTKADWRIMPLLVFCYFIQGMDKQVLSYTAVMGLPRDLHLQGNDFSNAATSLFVAILVAEVPTIYALNKIPPGKWLALNCVGWGIATGCMAATRNYKGLLATRVFIGLFEAAVQPSVALIIGQYYPKDKSGVRYTIMWVGAVLSFAFQHVKHIELAGWRILCTLLGCITGAFGLLLLRLLPDTPMQAPFLTESEKIALLEHLSANKTGIRSTSFEYKHILELAKDPQIWPLTLLTAVAQISIGFTLSYTPQVVAGFCFAPPVAALLTAPGGLVFIIVSLGAGFLLNTRTPRAIVAAMPCLLAAVAGCLLTFSDANNRAALLTGIYLTNCAPVFFVIAYHWASANVASQTKRAAVMSLITAGFAADALIGPQTFRADEAPRYISAKIVLLSTQAGVAALTLGLGAYYWAVNKERDRIFGKSEILVYDNMSQPDSTVWENLSLTESDTRFDTCHERVYPRASGQTHKFHTSPGAWILQPVSE</sequence>
<dbReference type="OrthoDB" id="6730379at2759"/>
<evidence type="ECO:0000256" key="2">
    <source>
        <dbReference type="ARBA" id="ARBA00022448"/>
    </source>
</evidence>
<accession>A0A9Q9AQX6</accession>
<name>A0A9Q9AQX6_9PEZI</name>
<dbReference type="GO" id="GO:0016020">
    <property type="term" value="C:membrane"/>
    <property type="evidence" value="ECO:0007669"/>
    <property type="project" value="UniProtKB-SubCell"/>
</dbReference>
<dbReference type="PANTHER" id="PTHR43791:SF40">
    <property type="entry name" value="THIAMINE PATHWAY TRANSPORTER THI73"/>
    <property type="match status" value="1"/>
</dbReference>